<dbReference type="Proteomes" id="UP000756132">
    <property type="component" value="Chromosome 13"/>
</dbReference>
<keyword evidence="7" id="KW-1185">Reference proteome</keyword>
<dbReference type="PROSITE" id="PS51349">
    <property type="entry name" value="FMN_HYDROXY_ACID_DH_2"/>
    <property type="match status" value="1"/>
</dbReference>
<feature type="region of interest" description="Disordered" evidence="3">
    <location>
        <begin position="122"/>
        <end position="146"/>
    </location>
</feature>
<protein>
    <submittedName>
        <fullName evidence="6">Cytochrome b2, mitochondrial</fullName>
    </submittedName>
</protein>
<name>A0A9Q8PMX2_PASFU</name>
<dbReference type="SUPFAM" id="SSF51395">
    <property type="entry name" value="FMN-linked oxidoreductases"/>
    <property type="match status" value="1"/>
</dbReference>
<evidence type="ECO:0000313" key="6">
    <source>
        <dbReference type="EMBL" id="UJO25357.1"/>
    </source>
</evidence>
<dbReference type="PROSITE" id="PS50255">
    <property type="entry name" value="CYTOCHROME_B5_2"/>
    <property type="match status" value="1"/>
</dbReference>
<dbReference type="PANTHER" id="PTHR10578:SF104">
    <property type="entry name" value="CYTOCHROME B2, MITOCHONDRIAL-RELATED"/>
    <property type="match status" value="1"/>
</dbReference>
<evidence type="ECO:0000313" key="7">
    <source>
        <dbReference type="Proteomes" id="UP000756132"/>
    </source>
</evidence>
<evidence type="ECO:0000256" key="1">
    <source>
        <dbReference type="ARBA" id="ARBA00001917"/>
    </source>
</evidence>
<dbReference type="SUPFAM" id="SSF55856">
    <property type="entry name" value="Cytochrome b5-like heme/steroid binding domain"/>
    <property type="match status" value="1"/>
</dbReference>
<evidence type="ECO:0000256" key="3">
    <source>
        <dbReference type="SAM" id="MobiDB-lite"/>
    </source>
</evidence>
<dbReference type="InterPro" id="IPR000262">
    <property type="entry name" value="FMN-dep_DH"/>
</dbReference>
<organism evidence="6 7">
    <name type="scientific">Passalora fulva</name>
    <name type="common">Tomato leaf mold</name>
    <name type="synonym">Cladosporium fulvum</name>
    <dbReference type="NCBI Taxonomy" id="5499"/>
    <lineage>
        <taxon>Eukaryota</taxon>
        <taxon>Fungi</taxon>
        <taxon>Dikarya</taxon>
        <taxon>Ascomycota</taxon>
        <taxon>Pezizomycotina</taxon>
        <taxon>Dothideomycetes</taxon>
        <taxon>Dothideomycetidae</taxon>
        <taxon>Mycosphaerellales</taxon>
        <taxon>Mycosphaerellaceae</taxon>
        <taxon>Fulvia</taxon>
    </lineage>
</organism>
<comment type="cofactor">
    <cofactor evidence="1">
        <name>FMN</name>
        <dbReference type="ChEBI" id="CHEBI:58210"/>
    </cofactor>
</comment>
<keyword evidence="2" id="KW-0560">Oxidoreductase</keyword>
<dbReference type="RefSeq" id="XP_047769723.1">
    <property type="nucleotide sequence ID" value="XM_047913341.1"/>
</dbReference>
<dbReference type="OrthoDB" id="1925334at2759"/>
<dbReference type="InterPro" id="IPR037396">
    <property type="entry name" value="FMN_HAD"/>
</dbReference>
<dbReference type="AlphaFoldDB" id="A0A9Q8PMX2"/>
<dbReference type="PANTHER" id="PTHR10578">
    <property type="entry name" value="S -2-HYDROXY-ACID OXIDASE-RELATED"/>
    <property type="match status" value="1"/>
</dbReference>
<dbReference type="InterPro" id="IPR001199">
    <property type="entry name" value="Cyt_B5-like_heme/steroid-bd"/>
</dbReference>
<feature type="domain" description="Cytochrome b5 heme-binding" evidence="4">
    <location>
        <begin position="39"/>
        <end position="116"/>
    </location>
</feature>
<dbReference type="SMART" id="SM01117">
    <property type="entry name" value="Cyt-b5"/>
    <property type="match status" value="1"/>
</dbReference>
<evidence type="ECO:0000256" key="2">
    <source>
        <dbReference type="ARBA" id="ARBA00023002"/>
    </source>
</evidence>
<reference evidence="6" key="2">
    <citation type="journal article" date="2022" name="Microb. Genom.">
        <title>A chromosome-scale genome assembly of the tomato pathogen Cladosporium fulvum reveals a compartmentalized genome architecture and the presence of a dispensable chromosome.</title>
        <authorList>
            <person name="Zaccaron A.Z."/>
            <person name="Chen L.H."/>
            <person name="Samaras A."/>
            <person name="Stergiopoulos I."/>
        </authorList>
    </citation>
    <scope>NUCLEOTIDE SEQUENCE</scope>
    <source>
        <strain evidence="6">Race5_Kim</strain>
    </source>
</reference>
<sequence>MLPLHITKYRHHIGGQSEQTRLTYQSCCRTSLNTTTMSSSKVSVAEITKHSSADNCWVVVNGKVYDLTNFAPEHPGGAEVVYKWAGKDGSETYNQFHSSSLIDEQLSDSEKKGPLDESTITQTWLDAQNREMPGPDKEADPNERPPLASLINLDDFERAFEKAGSKKAWVYIWAGSNDLLSLHANKTWWAKLWFRPRIMRNVSSVNTRMKILGADVSMPVYIAPMGIAKQAGPQGEAALGAGAAGSGIVHCMSTTASMSIEEILASVPSTHPYFFQLYVDRKREKTEAVLQKLEKIEQIKAIFVTVDLAVVSKREADERLIVQETVSVYANSATSNVDKKGAGLARTTGGFIDPALDWGDIAWIRKYSSKPIVVKGVQSAADAKMAMQMGCQGIVVSNHGGRALDSSPGTVGILLEIRRDCPEAFQKMEVFVDGGVRRGSDVLKAVMIGARGVGVGRPFQCAVMYDQEGVEHCAAVLQDELETAMRLCGVTDLEKVRGDLSYLNTVELERMLPTRPAGPWSRWFGRTHSKL</sequence>
<proteinExistence type="predicted"/>
<feature type="compositionally biased region" description="Basic and acidic residues" evidence="3">
    <location>
        <begin position="133"/>
        <end position="143"/>
    </location>
</feature>
<dbReference type="GO" id="GO:0016491">
    <property type="term" value="F:oxidoreductase activity"/>
    <property type="evidence" value="ECO:0007669"/>
    <property type="project" value="UniProtKB-KW"/>
</dbReference>
<dbReference type="InterPro" id="IPR036400">
    <property type="entry name" value="Cyt_B5-like_heme/steroid_sf"/>
</dbReference>
<feature type="domain" description="FMN hydroxy acid dehydrogenase" evidence="5">
    <location>
        <begin position="145"/>
        <end position="506"/>
    </location>
</feature>
<dbReference type="InterPro" id="IPR013785">
    <property type="entry name" value="Aldolase_TIM"/>
</dbReference>
<evidence type="ECO:0000259" key="5">
    <source>
        <dbReference type="PROSITE" id="PS51349"/>
    </source>
</evidence>
<dbReference type="KEGG" id="ffu:CLAFUR5_14193"/>
<dbReference type="Gene3D" id="3.10.120.10">
    <property type="entry name" value="Cytochrome b5-like heme/steroid binding domain"/>
    <property type="match status" value="1"/>
</dbReference>
<accession>A0A9Q8PMX2</accession>
<evidence type="ECO:0000259" key="4">
    <source>
        <dbReference type="PROSITE" id="PS50255"/>
    </source>
</evidence>
<dbReference type="EMBL" id="CP090175">
    <property type="protein sequence ID" value="UJO25357.1"/>
    <property type="molecule type" value="Genomic_DNA"/>
</dbReference>
<gene>
    <name evidence="6" type="ORF">CLAFUR5_14193</name>
</gene>
<dbReference type="Pfam" id="PF00173">
    <property type="entry name" value="Cyt-b5"/>
    <property type="match status" value="1"/>
</dbReference>
<dbReference type="Gene3D" id="3.20.20.70">
    <property type="entry name" value="Aldolase class I"/>
    <property type="match status" value="1"/>
</dbReference>
<reference evidence="6" key="1">
    <citation type="submission" date="2021-12" db="EMBL/GenBank/DDBJ databases">
        <authorList>
            <person name="Zaccaron A."/>
            <person name="Stergiopoulos I."/>
        </authorList>
    </citation>
    <scope>NUCLEOTIDE SEQUENCE</scope>
    <source>
        <strain evidence="6">Race5_Kim</strain>
    </source>
</reference>
<dbReference type="Pfam" id="PF01070">
    <property type="entry name" value="FMN_dh"/>
    <property type="match status" value="1"/>
</dbReference>
<dbReference type="GeneID" id="71994071"/>